<dbReference type="Gene3D" id="3.40.50.1820">
    <property type="entry name" value="alpha/beta hydrolase"/>
    <property type="match status" value="2"/>
</dbReference>
<protein>
    <recommendedName>
        <fullName evidence="6">Lipase domain-containing protein</fullName>
    </recommendedName>
</protein>
<dbReference type="Pfam" id="PF00151">
    <property type="entry name" value="Lipase"/>
    <property type="match status" value="1"/>
</dbReference>
<feature type="binding site" evidence="4">
    <location>
        <position position="156"/>
    </location>
    <ligand>
        <name>Ca(2+)</name>
        <dbReference type="ChEBI" id="CHEBI:29108"/>
    </ligand>
</feature>
<comment type="similarity">
    <text evidence="2 5">Belongs to the AB hydrolase superfamily. Lipase family.</text>
</comment>
<evidence type="ECO:0000313" key="7">
    <source>
        <dbReference type="EMBL" id="KAJ9601162.1"/>
    </source>
</evidence>
<proteinExistence type="inferred from homology"/>
<dbReference type="PANTHER" id="PTHR11610">
    <property type="entry name" value="LIPASE"/>
    <property type="match status" value="1"/>
</dbReference>
<accession>A0AAD8AL79</accession>
<dbReference type="InterPro" id="IPR029058">
    <property type="entry name" value="AB_hydrolase_fold"/>
</dbReference>
<sequence length="445" mass="49781">TKKCYDELGCLVTNRAWFHPVNRPENPEPANRHTVKTQFVYYKRDNSSKHTIQALMETCNWNIYSVDWEFGARPPYAQAVSNARVVALEIIFLLQLLQNDFHLDLTDVHIIGHGIGAHIAGYVGGIVHGVGKITALDPSGLYFQGMPACTRLDYKDACIVQVIHTDTLHTTGESGQGFAEPLGHFDFYPNMGYTQPGCEESEDFPTLDKVTEDNLVPGHTLPGCSHKRAFKYLKDTLLYPECPMLGFRCHSKEAFLNGQCTTCGENSANCVPFHLLTNKYPKSQHGTKFYFKTNSSSPFCLYPYNVALELTASEHLTQQMEGSVSVKLQNDKRIIDLEFVNTWPQKFEQGRMKMLLGYYPGPKLLDVDHSQVTWEGVSTMFHKASSVLSVSSVYVTNLGCYPPSNMSTKLCSCNNKSHTEITPGEAGVFIKCGMVPTVEIKNSFI</sequence>
<evidence type="ECO:0000259" key="6">
    <source>
        <dbReference type="Pfam" id="PF00151"/>
    </source>
</evidence>
<comment type="subcellular location">
    <subcellularLocation>
        <location evidence="1">Secreted</location>
    </subcellularLocation>
</comment>
<organism evidence="7 8">
    <name type="scientific">Diploptera punctata</name>
    <name type="common">Pacific beetle cockroach</name>
    <dbReference type="NCBI Taxonomy" id="6984"/>
    <lineage>
        <taxon>Eukaryota</taxon>
        <taxon>Metazoa</taxon>
        <taxon>Ecdysozoa</taxon>
        <taxon>Arthropoda</taxon>
        <taxon>Hexapoda</taxon>
        <taxon>Insecta</taxon>
        <taxon>Pterygota</taxon>
        <taxon>Neoptera</taxon>
        <taxon>Polyneoptera</taxon>
        <taxon>Dictyoptera</taxon>
        <taxon>Blattodea</taxon>
        <taxon>Blaberoidea</taxon>
        <taxon>Blaberidae</taxon>
        <taxon>Diplopterinae</taxon>
        <taxon>Diploptera</taxon>
    </lineage>
</organism>
<dbReference type="GO" id="GO:0046872">
    <property type="term" value="F:metal ion binding"/>
    <property type="evidence" value="ECO:0007669"/>
    <property type="project" value="UniProtKB-KW"/>
</dbReference>
<dbReference type="GO" id="GO:0005615">
    <property type="term" value="C:extracellular space"/>
    <property type="evidence" value="ECO:0007669"/>
    <property type="project" value="TreeGrafter"/>
</dbReference>
<dbReference type="EMBL" id="JASPKZ010000033">
    <property type="protein sequence ID" value="KAJ9601162.1"/>
    <property type="molecule type" value="Genomic_DNA"/>
</dbReference>
<dbReference type="PRINTS" id="PR00821">
    <property type="entry name" value="TAGLIPASE"/>
</dbReference>
<name>A0AAD8AL79_DIPPU</name>
<reference evidence="7" key="2">
    <citation type="submission" date="2023-05" db="EMBL/GenBank/DDBJ databases">
        <authorList>
            <person name="Fouks B."/>
        </authorList>
    </citation>
    <scope>NUCLEOTIDE SEQUENCE</scope>
    <source>
        <strain evidence="7">Stay&amp;Tobe</strain>
        <tissue evidence="7">Testes</tissue>
    </source>
</reference>
<gene>
    <name evidence="7" type="ORF">L9F63_000682</name>
</gene>
<comment type="caution">
    <text evidence="7">The sequence shown here is derived from an EMBL/GenBank/DDBJ whole genome shotgun (WGS) entry which is preliminary data.</text>
</comment>
<feature type="non-terminal residue" evidence="7">
    <location>
        <position position="445"/>
    </location>
</feature>
<dbReference type="Proteomes" id="UP001233999">
    <property type="component" value="Unassembled WGS sequence"/>
</dbReference>
<dbReference type="GO" id="GO:0016042">
    <property type="term" value="P:lipid catabolic process"/>
    <property type="evidence" value="ECO:0007669"/>
    <property type="project" value="TreeGrafter"/>
</dbReference>
<dbReference type="AlphaFoldDB" id="A0AAD8AL79"/>
<feature type="binding site" evidence="4">
    <location>
        <position position="151"/>
    </location>
    <ligand>
        <name>Ca(2+)</name>
        <dbReference type="ChEBI" id="CHEBI:29108"/>
    </ligand>
</feature>
<keyword evidence="4" id="KW-0479">Metal-binding</keyword>
<dbReference type="InterPro" id="IPR000734">
    <property type="entry name" value="TAG_lipase"/>
</dbReference>
<dbReference type="GO" id="GO:0052689">
    <property type="term" value="F:carboxylic ester hydrolase activity"/>
    <property type="evidence" value="ECO:0007669"/>
    <property type="project" value="InterPro"/>
</dbReference>
<dbReference type="SUPFAM" id="SSF53474">
    <property type="entry name" value="alpha/beta-Hydrolases"/>
    <property type="match status" value="1"/>
</dbReference>
<evidence type="ECO:0000256" key="2">
    <source>
        <dbReference type="ARBA" id="ARBA00010701"/>
    </source>
</evidence>
<feature type="domain" description="Lipase" evidence="6">
    <location>
        <begin position="44"/>
        <end position="299"/>
    </location>
</feature>
<evidence type="ECO:0000313" key="8">
    <source>
        <dbReference type="Proteomes" id="UP001233999"/>
    </source>
</evidence>
<evidence type="ECO:0000256" key="5">
    <source>
        <dbReference type="RuleBase" id="RU004262"/>
    </source>
</evidence>
<dbReference type="PIRSF" id="PIRSF000865">
    <property type="entry name" value="Lipoprotein_lipase_LIPH"/>
    <property type="match status" value="1"/>
</dbReference>
<dbReference type="GO" id="GO:0016298">
    <property type="term" value="F:lipase activity"/>
    <property type="evidence" value="ECO:0007669"/>
    <property type="project" value="InterPro"/>
</dbReference>
<keyword evidence="3" id="KW-0964">Secreted</keyword>
<keyword evidence="4" id="KW-0106">Calcium</keyword>
<dbReference type="InterPro" id="IPR013818">
    <property type="entry name" value="Lipase"/>
</dbReference>
<dbReference type="PANTHER" id="PTHR11610:SF173">
    <property type="entry name" value="LIPASE DOMAIN-CONTAINING PROTEIN-RELATED"/>
    <property type="match status" value="1"/>
</dbReference>
<feature type="binding site" evidence="4">
    <location>
        <position position="153"/>
    </location>
    <ligand>
        <name>Ca(2+)</name>
        <dbReference type="ChEBI" id="CHEBI:29108"/>
    </ligand>
</feature>
<evidence type="ECO:0000256" key="3">
    <source>
        <dbReference type="ARBA" id="ARBA00022525"/>
    </source>
</evidence>
<evidence type="ECO:0000256" key="4">
    <source>
        <dbReference type="PIRSR" id="PIRSR000865-2"/>
    </source>
</evidence>
<keyword evidence="8" id="KW-1185">Reference proteome</keyword>
<evidence type="ECO:0000256" key="1">
    <source>
        <dbReference type="ARBA" id="ARBA00004613"/>
    </source>
</evidence>
<dbReference type="InterPro" id="IPR016272">
    <property type="entry name" value="Lipase_LIPH"/>
</dbReference>
<reference evidence="7" key="1">
    <citation type="journal article" date="2023" name="IScience">
        <title>Live-bearing cockroach genome reveals convergent evolutionary mechanisms linked to viviparity in insects and beyond.</title>
        <authorList>
            <person name="Fouks B."/>
            <person name="Harrison M.C."/>
            <person name="Mikhailova A.A."/>
            <person name="Marchal E."/>
            <person name="English S."/>
            <person name="Carruthers M."/>
            <person name="Jennings E.C."/>
            <person name="Chiamaka E.L."/>
            <person name="Frigard R.A."/>
            <person name="Pippel M."/>
            <person name="Attardo G.M."/>
            <person name="Benoit J.B."/>
            <person name="Bornberg-Bauer E."/>
            <person name="Tobe S.S."/>
        </authorList>
    </citation>
    <scope>NUCLEOTIDE SEQUENCE</scope>
    <source>
        <strain evidence="7">Stay&amp;Tobe</strain>
    </source>
</reference>